<evidence type="ECO:0000313" key="3">
    <source>
        <dbReference type="Proteomes" id="UP000324222"/>
    </source>
</evidence>
<comment type="caution">
    <text evidence="2">The sequence shown here is derived from an EMBL/GenBank/DDBJ whole genome shotgun (WGS) entry which is preliminary data.</text>
</comment>
<sequence length="76" mass="8517">MSEMALFYTSETSAEKAAPARHALSRPPRISQGSVERLLLCLTPRALGYVFCFSSMLFLTVMNLSYPNRSHLRHGV</sequence>
<accession>A0A5B7K0T6</accession>
<keyword evidence="1" id="KW-0812">Transmembrane</keyword>
<evidence type="ECO:0000256" key="1">
    <source>
        <dbReference type="SAM" id="Phobius"/>
    </source>
</evidence>
<evidence type="ECO:0000313" key="2">
    <source>
        <dbReference type="EMBL" id="MPD03972.1"/>
    </source>
</evidence>
<keyword evidence="1" id="KW-0472">Membrane</keyword>
<proteinExistence type="predicted"/>
<name>A0A5B7K0T6_PORTR</name>
<keyword evidence="3" id="KW-1185">Reference proteome</keyword>
<dbReference type="Proteomes" id="UP000324222">
    <property type="component" value="Unassembled WGS sequence"/>
</dbReference>
<keyword evidence="1" id="KW-1133">Transmembrane helix</keyword>
<organism evidence="2 3">
    <name type="scientific">Portunus trituberculatus</name>
    <name type="common">Swimming crab</name>
    <name type="synonym">Neptunus trituberculatus</name>
    <dbReference type="NCBI Taxonomy" id="210409"/>
    <lineage>
        <taxon>Eukaryota</taxon>
        <taxon>Metazoa</taxon>
        <taxon>Ecdysozoa</taxon>
        <taxon>Arthropoda</taxon>
        <taxon>Crustacea</taxon>
        <taxon>Multicrustacea</taxon>
        <taxon>Malacostraca</taxon>
        <taxon>Eumalacostraca</taxon>
        <taxon>Eucarida</taxon>
        <taxon>Decapoda</taxon>
        <taxon>Pleocyemata</taxon>
        <taxon>Brachyura</taxon>
        <taxon>Eubrachyura</taxon>
        <taxon>Portunoidea</taxon>
        <taxon>Portunidae</taxon>
        <taxon>Portuninae</taxon>
        <taxon>Portunus</taxon>
    </lineage>
</organism>
<gene>
    <name evidence="2" type="ORF">E2C01_099634</name>
</gene>
<protein>
    <submittedName>
        <fullName evidence="2">Uncharacterized protein</fullName>
    </submittedName>
</protein>
<dbReference type="AlphaFoldDB" id="A0A5B7K0T6"/>
<feature type="transmembrane region" description="Helical" evidence="1">
    <location>
        <begin position="46"/>
        <end position="66"/>
    </location>
</feature>
<reference evidence="2 3" key="1">
    <citation type="submission" date="2019-05" db="EMBL/GenBank/DDBJ databases">
        <title>Another draft genome of Portunus trituberculatus and its Hox gene families provides insights of decapod evolution.</title>
        <authorList>
            <person name="Jeong J.-H."/>
            <person name="Song I."/>
            <person name="Kim S."/>
            <person name="Choi T."/>
            <person name="Kim D."/>
            <person name="Ryu S."/>
            <person name="Kim W."/>
        </authorList>
    </citation>
    <scope>NUCLEOTIDE SEQUENCE [LARGE SCALE GENOMIC DNA]</scope>
    <source>
        <tissue evidence="2">Muscle</tissue>
    </source>
</reference>
<dbReference type="EMBL" id="VSRR010138890">
    <property type="protein sequence ID" value="MPD03972.1"/>
    <property type="molecule type" value="Genomic_DNA"/>
</dbReference>